<name>A0A0E9TET9_ANGAN</name>
<proteinExistence type="predicted"/>
<dbReference type="AlphaFoldDB" id="A0A0E9TET9"/>
<protein>
    <submittedName>
        <fullName evidence="1">Uncharacterized protein</fullName>
    </submittedName>
</protein>
<reference evidence="1" key="2">
    <citation type="journal article" date="2015" name="Fish Shellfish Immunol.">
        <title>Early steps in the European eel (Anguilla anguilla)-Vibrio vulnificus interaction in the gills: Role of the RtxA13 toxin.</title>
        <authorList>
            <person name="Callol A."/>
            <person name="Pajuelo D."/>
            <person name="Ebbesson L."/>
            <person name="Teles M."/>
            <person name="MacKenzie S."/>
            <person name="Amaro C."/>
        </authorList>
    </citation>
    <scope>NUCLEOTIDE SEQUENCE</scope>
</reference>
<dbReference type="EMBL" id="GBXM01056615">
    <property type="protein sequence ID" value="JAH51962.1"/>
    <property type="molecule type" value="Transcribed_RNA"/>
</dbReference>
<organism evidence="1">
    <name type="scientific">Anguilla anguilla</name>
    <name type="common">European freshwater eel</name>
    <name type="synonym">Muraena anguilla</name>
    <dbReference type="NCBI Taxonomy" id="7936"/>
    <lineage>
        <taxon>Eukaryota</taxon>
        <taxon>Metazoa</taxon>
        <taxon>Chordata</taxon>
        <taxon>Craniata</taxon>
        <taxon>Vertebrata</taxon>
        <taxon>Euteleostomi</taxon>
        <taxon>Actinopterygii</taxon>
        <taxon>Neopterygii</taxon>
        <taxon>Teleostei</taxon>
        <taxon>Anguilliformes</taxon>
        <taxon>Anguillidae</taxon>
        <taxon>Anguilla</taxon>
    </lineage>
</organism>
<reference evidence="1" key="1">
    <citation type="submission" date="2014-11" db="EMBL/GenBank/DDBJ databases">
        <authorList>
            <person name="Amaro Gonzalez C."/>
        </authorList>
    </citation>
    <scope>NUCLEOTIDE SEQUENCE</scope>
</reference>
<accession>A0A0E9TET9</accession>
<sequence length="38" mass="4287">MGGCVRSSVLKCRSAPETLMLPVRANNVWTYLRPVMLH</sequence>
<evidence type="ECO:0000313" key="1">
    <source>
        <dbReference type="EMBL" id="JAH51962.1"/>
    </source>
</evidence>